<keyword evidence="3" id="KW-1185">Reference proteome</keyword>
<proteinExistence type="predicted"/>
<feature type="compositionally biased region" description="Basic and acidic residues" evidence="1">
    <location>
        <begin position="269"/>
        <end position="284"/>
    </location>
</feature>
<dbReference type="OrthoDB" id="10605606at2759"/>
<feature type="compositionally biased region" description="Basic residues" evidence="1">
    <location>
        <begin position="344"/>
        <end position="359"/>
    </location>
</feature>
<feature type="compositionally biased region" description="Acidic residues" evidence="1">
    <location>
        <begin position="243"/>
        <end position="252"/>
    </location>
</feature>
<organism evidence="2 3">
    <name type="scientific">Triparma columacea</name>
    <dbReference type="NCBI Taxonomy" id="722753"/>
    <lineage>
        <taxon>Eukaryota</taxon>
        <taxon>Sar</taxon>
        <taxon>Stramenopiles</taxon>
        <taxon>Ochrophyta</taxon>
        <taxon>Bolidophyceae</taxon>
        <taxon>Parmales</taxon>
        <taxon>Triparmaceae</taxon>
        <taxon>Triparma</taxon>
    </lineage>
</organism>
<feature type="compositionally biased region" description="Basic and acidic residues" evidence="1">
    <location>
        <begin position="298"/>
        <end position="312"/>
    </location>
</feature>
<evidence type="ECO:0000256" key="1">
    <source>
        <dbReference type="SAM" id="MobiDB-lite"/>
    </source>
</evidence>
<evidence type="ECO:0000313" key="2">
    <source>
        <dbReference type="EMBL" id="GMI26373.1"/>
    </source>
</evidence>
<evidence type="ECO:0000313" key="3">
    <source>
        <dbReference type="Proteomes" id="UP001165065"/>
    </source>
</evidence>
<reference evidence="3" key="1">
    <citation type="journal article" date="2023" name="Commun. Biol.">
        <title>Genome analysis of Parmales, the sister group of diatoms, reveals the evolutionary specialization of diatoms from phago-mixotrophs to photoautotrophs.</title>
        <authorList>
            <person name="Ban H."/>
            <person name="Sato S."/>
            <person name="Yoshikawa S."/>
            <person name="Yamada K."/>
            <person name="Nakamura Y."/>
            <person name="Ichinomiya M."/>
            <person name="Sato N."/>
            <person name="Blanc-Mathieu R."/>
            <person name="Endo H."/>
            <person name="Kuwata A."/>
            <person name="Ogata H."/>
        </authorList>
    </citation>
    <scope>NUCLEOTIDE SEQUENCE [LARGE SCALE GENOMIC DNA]</scope>
</reference>
<dbReference type="AlphaFoldDB" id="A0A9W7L3R9"/>
<feature type="compositionally biased region" description="Acidic residues" evidence="1">
    <location>
        <begin position="400"/>
        <end position="409"/>
    </location>
</feature>
<accession>A0A9W7L3R9</accession>
<dbReference type="Proteomes" id="UP001165065">
    <property type="component" value="Unassembled WGS sequence"/>
</dbReference>
<protein>
    <submittedName>
        <fullName evidence="2">Uncharacterized protein</fullName>
    </submittedName>
</protein>
<sequence length="429" mass="47673">MSSSYVRYPPPSSSINLLTSVGPIEVSLWTTELESSSKLWYNLMRYNWFQNAKVTKGVKGVGWQVTPNRSLQEIASAKAWITTHNASVASNPHDVPSMTFPLSEDGTLMTSTHSRIDFTHRGILAFTSTPSTPTPFGEFMVTTAEAGFLDKDGYNIIGVIQGNTLFNATRILDKVLAGDDEYVSSDVDDEDGRSVKVTGVSDEVGMEPVDEGVRPVWMEVKREVKKKKKRKAVNDAAVLSFGGDDEEEEGGDDDWKGRMKKGKKKKKKAKEENDQERTKADAKVEVTTPAAAPPARSVEARKKSKKTLERPVVEPPAAQTPAVAADDSDSDSVEEMSMVDKMRAKYTKNKGKTTKKKKDKEREVMAIMESFKESVKKVKQKNTGTHKGTASYFGQVLEKGEEDSEEEGDWREGRFECKKHIDHKTKMAN</sequence>
<name>A0A9W7L3R9_9STRA</name>
<comment type="caution">
    <text evidence="2">The sequence shown here is derived from an EMBL/GenBank/DDBJ whole genome shotgun (WGS) entry which is preliminary data.</text>
</comment>
<feature type="compositionally biased region" description="Basic residues" evidence="1">
    <location>
        <begin position="258"/>
        <end position="268"/>
    </location>
</feature>
<feature type="compositionally biased region" description="Basic and acidic residues" evidence="1">
    <location>
        <begin position="360"/>
        <end position="376"/>
    </location>
</feature>
<dbReference type="EMBL" id="BRYA01000627">
    <property type="protein sequence ID" value="GMI26373.1"/>
    <property type="molecule type" value="Genomic_DNA"/>
</dbReference>
<gene>
    <name evidence="2" type="ORF">TrCOL_g3108</name>
</gene>
<feature type="region of interest" description="Disordered" evidence="1">
    <location>
        <begin position="242"/>
        <end position="410"/>
    </location>
</feature>